<organism evidence="1 2">
    <name type="scientific">Hyalomma asiaticum</name>
    <name type="common">Tick</name>
    <dbReference type="NCBI Taxonomy" id="266040"/>
    <lineage>
        <taxon>Eukaryota</taxon>
        <taxon>Metazoa</taxon>
        <taxon>Ecdysozoa</taxon>
        <taxon>Arthropoda</taxon>
        <taxon>Chelicerata</taxon>
        <taxon>Arachnida</taxon>
        <taxon>Acari</taxon>
        <taxon>Parasitiformes</taxon>
        <taxon>Ixodida</taxon>
        <taxon>Ixodoidea</taxon>
        <taxon>Ixodidae</taxon>
        <taxon>Hyalomminae</taxon>
        <taxon>Hyalomma</taxon>
    </lineage>
</organism>
<reference evidence="1" key="1">
    <citation type="submission" date="2020-05" db="EMBL/GenBank/DDBJ databases">
        <title>Large-scale comparative analyses of tick genomes elucidate their genetic diversity and vector capacities.</title>
        <authorList>
            <person name="Jia N."/>
            <person name="Wang J."/>
            <person name="Shi W."/>
            <person name="Du L."/>
            <person name="Sun Y."/>
            <person name="Zhan W."/>
            <person name="Jiang J."/>
            <person name="Wang Q."/>
            <person name="Zhang B."/>
            <person name="Ji P."/>
            <person name="Sakyi L.B."/>
            <person name="Cui X."/>
            <person name="Yuan T."/>
            <person name="Jiang B."/>
            <person name="Yang W."/>
            <person name="Lam T.T.-Y."/>
            <person name="Chang Q."/>
            <person name="Ding S."/>
            <person name="Wang X."/>
            <person name="Zhu J."/>
            <person name="Ruan X."/>
            <person name="Zhao L."/>
            <person name="Wei J."/>
            <person name="Que T."/>
            <person name="Du C."/>
            <person name="Cheng J."/>
            <person name="Dai P."/>
            <person name="Han X."/>
            <person name="Huang E."/>
            <person name="Gao Y."/>
            <person name="Liu J."/>
            <person name="Shao H."/>
            <person name="Ye R."/>
            <person name="Li L."/>
            <person name="Wei W."/>
            <person name="Wang X."/>
            <person name="Wang C."/>
            <person name="Yang T."/>
            <person name="Huo Q."/>
            <person name="Li W."/>
            <person name="Guo W."/>
            <person name="Chen H."/>
            <person name="Zhou L."/>
            <person name="Ni X."/>
            <person name="Tian J."/>
            <person name="Zhou Y."/>
            <person name="Sheng Y."/>
            <person name="Liu T."/>
            <person name="Pan Y."/>
            <person name="Xia L."/>
            <person name="Li J."/>
            <person name="Zhao F."/>
            <person name="Cao W."/>
        </authorList>
    </citation>
    <scope>NUCLEOTIDE SEQUENCE</scope>
    <source>
        <strain evidence="1">Hyas-2018</strain>
    </source>
</reference>
<comment type="caution">
    <text evidence="1">The sequence shown here is derived from an EMBL/GenBank/DDBJ whole genome shotgun (WGS) entry which is preliminary data.</text>
</comment>
<accession>A0ACB7SL70</accession>
<dbReference type="Proteomes" id="UP000821845">
    <property type="component" value="Chromosome 3"/>
</dbReference>
<protein>
    <submittedName>
        <fullName evidence="1">Uncharacterized protein</fullName>
    </submittedName>
</protein>
<name>A0ACB7SL70_HYAAI</name>
<keyword evidence="2" id="KW-1185">Reference proteome</keyword>
<evidence type="ECO:0000313" key="2">
    <source>
        <dbReference type="Proteomes" id="UP000821845"/>
    </source>
</evidence>
<proteinExistence type="predicted"/>
<sequence>MARVPEDERLRIVELYTKEYSQRAVAAIVKRPLKTINRIIQAFRDENRIKDAPRKPRPTEEDDMHIVAQKLYGQCLLGSQCLKAQGEDELAEWRERLQYRRERLRNAQEKHLGGYQEYVMDLLERYAEANDATAMKRVMFETMRGFRLYCNQDLKHTVTSKDTSLIWKFYLHTTVSWLEVLHVRHVCANVGPVLIRNLNVDMVAPDMLSTTERSGGHIETDTGLWSVAAVDLVQFKERTRMDSLSDYLYGCDESDRDEEDYANVPSYVCDELEDDNSLLTVYKEDLKNAGGLKVCPKITSRHVHPSNMDLMRVKLATQVFSRSMASAIIYYTERNVFNPLDTKGTVEFTGRMNDLFDSMNRRHPGEAVHYQSQDILVMKESLQWLNDWERDLNSGEITKDMFLTASTAEGLRVSILSTLDLAQYLLTECGFKYVLTAKFNQDSLERFFGKVRQAAGENDHPDMPTFLQLYRMLAVYSVLKPPKFCNCEAREEAPAIDFAAFNAAFKNKKPDESSLDMLKAKLDGLIETEAWDCDDIVTTDCSSVELVDAILYYVTGFVSRRMTKLLPCVKCRQSLSVTTPSRQEAELTLCKTRGGLTHPNSHSYKMLRCAENFFPKNMDDCDVFWGTIEHVVDSFRLTFPCDEHKNEAIAKILRYYVAMRMRQRCLCEARDSAKASQEKRKLSRLCTN</sequence>
<evidence type="ECO:0000313" key="1">
    <source>
        <dbReference type="EMBL" id="KAH6935927.1"/>
    </source>
</evidence>
<gene>
    <name evidence="1" type="ORF">HPB50_011477</name>
</gene>
<dbReference type="EMBL" id="CM023483">
    <property type="protein sequence ID" value="KAH6935927.1"/>
    <property type="molecule type" value="Genomic_DNA"/>
</dbReference>